<evidence type="ECO:0008006" key="3">
    <source>
        <dbReference type="Google" id="ProtNLM"/>
    </source>
</evidence>
<keyword evidence="2" id="KW-1185">Reference proteome</keyword>
<name>A0ABV6QAE7_9FLAO</name>
<protein>
    <recommendedName>
        <fullName evidence="3">Adhesin domain-containing protein</fullName>
    </recommendedName>
</protein>
<accession>A0ABV6QAE7</accession>
<gene>
    <name evidence="1" type="ORF">ACFFGA_11855</name>
</gene>
<sequence>MNNQFKLLFLMLITSAIGNTQVKEIFKKSYETNDLESIYLHLNGTYVEFSLSEDDKVHFDYKIEFENYSKKEIENKLNEIKIEALIKDDVLEFKTGGSEVKSDISYSLETLYGITFEGDFINFKEKTNREFRKSKQYFLDINSSSRGKSLKEFLKKYSEVDKQGNKRKINTKNVKILKTKFFIKLPPEIKLRVMTENSNLIFKNDVKNQLVVNARTTKLKFQNIQNPFNVFDVVNGSLRANFLEGGKYKFTHVDEVQVAQLKKVDVDTEFSDIKVGEIGENVEIVDFNSKFWIHNFSNDFGTLVMNTEYSEINLFFPENMKYFIETYGNNTVHYMNGVTTEIPPSRKNERSKMMLIGEKTNPNKIKINITNGIIRFGEDFIDFGDRE</sequence>
<dbReference type="Proteomes" id="UP001589832">
    <property type="component" value="Unassembled WGS sequence"/>
</dbReference>
<organism evidence="1 2">
    <name type="scientific">Winogradskyella pulchriflava</name>
    <dbReference type="NCBI Taxonomy" id="1110688"/>
    <lineage>
        <taxon>Bacteria</taxon>
        <taxon>Pseudomonadati</taxon>
        <taxon>Bacteroidota</taxon>
        <taxon>Flavobacteriia</taxon>
        <taxon>Flavobacteriales</taxon>
        <taxon>Flavobacteriaceae</taxon>
        <taxon>Winogradskyella</taxon>
    </lineage>
</organism>
<evidence type="ECO:0000313" key="1">
    <source>
        <dbReference type="EMBL" id="MFC0605253.1"/>
    </source>
</evidence>
<dbReference type="RefSeq" id="WP_386064276.1">
    <property type="nucleotide sequence ID" value="NZ_JBHLTQ010000005.1"/>
</dbReference>
<evidence type="ECO:0000313" key="2">
    <source>
        <dbReference type="Proteomes" id="UP001589832"/>
    </source>
</evidence>
<dbReference type="EMBL" id="JBHLTQ010000005">
    <property type="protein sequence ID" value="MFC0605253.1"/>
    <property type="molecule type" value="Genomic_DNA"/>
</dbReference>
<reference evidence="1 2" key="1">
    <citation type="submission" date="2024-09" db="EMBL/GenBank/DDBJ databases">
        <authorList>
            <person name="Sun Q."/>
            <person name="Mori K."/>
        </authorList>
    </citation>
    <scope>NUCLEOTIDE SEQUENCE [LARGE SCALE GENOMIC DNA]</scope>
    <source>
        <strain evidence="1 2">NCAIM B.02481</strain>
    </source>
</reference>
<comment type="caution">
    <text evidence="1">The sequence shown here is derived from an EMBL/GenBank/DDBJ whole genome shotgun (WGS) entry which is preliminary data.</text>
</comment>
<proteinExistence type="predicted"/>